<dbReference type="InterPro" id="IPR036388">
    <property type="entry name" value="WH-like_DNA-bd_sf"/>
</dbReference>
<organism evidence="8 9">
    <name type="scientific">Candidatus Falkowbacteria bacterium RIFOXYA2_FULL_47_19</name>
    <dbReference type="NCBI Taxonomy" id="1797994"/>
    <lineage>
        <taxon>Bacteria</taxon>
        <taxon>Candidatus Falkowiibacteriota</taxon>
    </lineage>
</organism>
<comment type="similarity">
    <text evidence="1">Belongs to the sigma-70 factor family. ECF subfamily.</text>
</comment>
<sequence length="166" mass="19842">MYNNKDMAGDFLNYYNQYKDKIFNYFWYRLDFNRALSEDMTQDVFFKALDKFDSFDPERSFQAWIFRIAKNHLINHYRVARRETALTEAESRTIDAVEKLNIDLELEDVFRAINVLPEKFREVLSLRYADSLDNGEIASILEISEGTVRTRICRALEILRKSLKNR</sequence>
<gene>
    <name evidence="8" type="ORF">A2227_03440</name>
</gene>
<keyword evidence="4" id="KW-0238">DNA-binding</keyword>
<dbReference type="InterPro" id="IPR013249">
    <property type="entry name" value="RNA_pol_sigma70_r4_t2"/>
</dbReference>
<evidence type="ECO:0000259" key="6">
    <source>
        <dbReference type="Pfam" id="PF04542"/>
    </source>
</evidence>
<dbReference type="Pfam" id="PF08281">
    <property type="entry name" value="Sigma70_r4_2"/>
    <property type="match status" value="1"/>
</dbReference>
<dbReference type="PANTHER" id="PTHR43133">
    <property type="entry name" value="RNA POLYMERASE ECF-TYPE SIGMA FACTO"/>
    <property type="match status" value="1"/>
</dbReference>
<reference evidence="8 9" key="1">
    <citation type="journal article" date="2016" name="Nat. Commun.">
        <title>Thousands of microbial genomes shed light on interconnected biogeochemical processes in an aquifer system.</title>
        <authorList>
            <person name="Anantharaman K."/>
            <person name="Brown C.T."/>
            <person name="Hug L.A."/>
            <person name="Sharon I."/>
            <person name="Castelle C.J."/>
            <person name="Probst A.J."/>
            <person name="Thomas B.C."/>
            <person name="Singh A."/>
            <person name="Wilkins M.J."/>
            <person name="Karaoz U."/>
            <person name="Brodie E.L."/>
            <person name="Williams K.H."/>
            <person name="Hubbard S.S."/>
            <person name="Banfield J.F."/>
        </authorList>
    </citation>
    <scope>NUCLEOTIDE SEQUENCE [LARGE SCALE GENOMIC DNA]</scope>
</reference>
<dbReference type="GO" id="GO:0006352">
    <property type="term" value="P:DNA-templated transcription initiation"/>
    <property type="evidence" value="ECO:0007669"/>
    <property type="project" value="InterPro"/>
</dbReference>
<evidence type="ECO:0000313" key="8">
    <source>
        <dbReference type="EMBL" id="OGF26313.1"/>
    </source>
</evidence>
<dbReference type="SUPFAM" id="SSF88659">
    <property type="entry name" value="Sigma3 and sigma4 domains of RNA polymerase sigma factors"/>
    <property type="match status" value="1"/>
</dbReference>
<evidence type="ECO:0000256" key="4">
    <source>
        <dbReference type="ARBA" id="ARBA00023125"/>
    </source>
</evidence>
<keyword evidence="3" id="KW-0731">Sigma factor</keyword>
<dbReference type="GO" id="GO:0016987">
    <property type="term" value="F:sigma factor activity"/>
    <property type="evidence" value="ECO:0007669"/>
    <property type="project" value="UniProtKB-KW"/>
</dbReference>
<dbReference type="GO" id="GO:0003677">
    <property type="term" value="F:DNA binding"/>
    <property type="evidence" value="ECO:0007669"/>
    <property type="project" value="UniProtKB-KW"/>
</dbReference>
<evidence type="ECO:0000256" key="1">
    <source>
        <dbReference type="ARBA" id="ARBA00010641"/>
    </source>
</evidence>
<dbReference type="InterPro" id="IPR013324">
    <property type="entry name" value="RNA_pol_sigma_r3/r4-like"/>
</dbReference>
<proteinExistence type="inferred from homology"/>
<evidence type="ECO:0008006" key="10">
    <source>
        <dbReference type="Google" id="ProtNLM"/>
    </source>
</evidence>
<feature type="domain" description="RNA polymerase sigma-70 region 2" evidence="6">
    <location>
        <begin position="15"/>
        <end position="82"/>
    </location>
</feature>
<evidence type="ECO:0000256" key="2">
    <source>
        <dbReference type="ARBA" id="ARBA00023015"/>
    </source>
</evidence>
<dbReference type="AlphaFoldDB" id="A0A1F5SIM7"/>
<dbReference type="InterPro" id="IPR013325">
    <property type="entry name" value="RNA_pol_sigma_r2"/>
</dbReference>
<dbReference type="SUPFAM" id="SSF88946">
    <property type="entry name" value="Sigma2 domain of RNA polymerase sigma factors"/>
    <property type="match status" value="1"/>
</dbReference>
<dbReference type="CDD" id="cd06171">
    <property type="entry name" value="Sigma70_r4"/>
    <property type="match status" value="1"/>
</dbReference>
<evidence type="ECO:0000313" key="9">
    <source>
        <dbReference type="Proteomes" id="UP000178367"/>
    </source>
</evidence>
<dbReference type="Pfam" id="PF04542">
    <property type="entry name" value="Sigma70_r2"/>
    <property type="match status" value="1"/>
</dbReference>
<feature type="domain" description="RNA polymerase sigma factor 70 region 4 type 2" evidence="7">
    <location>
        <begin position="108"/>
        <end position="157"/>
    </location>
</feature>
<keyword evidence="5" id="KW-0804">Transcription</keyword>
<evidence type="ECO:0000256" key="5">
    <source>
        <dbReference type="ARBA" id="ARBA00023163"/>
    </source>
</evidence>
<dbReference type="EMBL" id="MFGB01000016">
    <property type="protein sequence ID" value="OGF26313.1"/>
    <property type="molecule type" value="Genomic_DNA"/>
</dbReference>
<dbReference type="STRING" id="1797994.A2227_03440"/>
<dbReference type="InterPro" id="IPR014284">
    <property type="entry name" value="RNA_pol_sigma-70_dom"/>
</dbReference>
<protein>
    <recommendedName>
        <fullName evidence="10">HTH luxR-type domain-containing protein</fullName>
    </recommendedName>
</protein>
<dbReference type="Gene3D" id="1.10.10.10">
    <property type="entry name" value="Winged helix-like DNA-binding domain superfamily/Winged helix DNA-binding domain"/>
    <property type="match status" value="1"/>
</dbReference>
<evidence type="ECO:0000259" key="7">
    <source>
        <dbReference type="Pfam" id="PF08281"/>
    </source>
</evidence>
<dbReference type="InterPro" id="IPR039425">
    <property type="entry name" value="RNA_pol_sigma-70-like"/>
</dbReference>
<comment type="caution">
    <text evidence="8">The sequence shown here is derived from an EMBL/GenBank/DDBJ whole genome shotgun (WGS) entry which is preliminary data.</text>
</comment>
<dbReference type="InterPro" id="IPR007627">
    <property type="entry name" value="RNA_pol_sigma70_r2"/>
</dbReference>
<accession>A0A1F5SIM7</accession>
<name>A0A1F5SIM7_9BACT</name>
<dbReference type="Gene3D" id="1.10.1740.10">
    <property type="match status" value="1"/>
</dbReference>
<evidence type="ECO:0000256" key="3">
    <source>
        <dbReference type="ARBA" id="ARBA00023082"/>
    </source>
</evidence>
<keyword evidence="2" id="KW-0805">Transcription regulation</keyword>
<dbReference type="NCBIfam" id="TIGR02937">
    <property type="entry name" value="sigma70-ECF"/>
    <property type="match status" value="1"/>
</dbReference>
<dbReference type="PANTHER" id="PTHR43133:SF8">
    <property type="entry name" value="RNA POLYMERASE SIGMA FACTOR HI_1459-RELATED"/>
    <property type="match status" value="1"/>
</dbReference>
<dbReference type="Proteomes" id="UP000178367">
    <property type="component" value="Unassembled WGS sequence"/>
</dbReference>